<dbReference type="EMBL" id="JBFOLJ010000006">
    <property type="protein sequence ID" value="KAL2529149.1"/>
    <property type="molecule type" value="Genomic_DNA"/>
</dbReference>
<evidence type="ECO:0000256" key="1">
    <source>
        <dbReference type="SAM" id="MobiDB-lite"/>
    </source>
</evidence>
<proteinExistence type="predicted"/>
<evidence type="ECO:0000313" key="3">
    <source>
        <dbReference type="Proteomes" id="UP001604277"/>
    </source>
</evidence>
<feature type="region of interest" description="Disordered" evidence="1">
    <location>
        <begin position="1"/>
        <end position="36"/>
    </location>
</feature>
<name>A0ABD1UVR4_9LAMI</name>
<gene>
    <name evidence="2" type="ORF">Fot_21750</name>
</gene>
<dbReference type="AlphaFoldDB" id="A0ABD1UVR4"/>
<comment type="caution">
    <text evidence="2">The sequence shown here is derived from an EMBL/GenBank/DDBJ whole genome shotgun (WGS) entry which is preliminary data.</text>
</comment>
<organism evidence="2 3">
    <name type="scientific">Forsythia ovata</name>
    <dbReference type="NCBI Taxonomy" id="205694"/>
    <lineage>
        <taxon>Eukaryota</taxon>
        <taxon>Viridiplantae</taxon>
        <taxon>Streptophyta</taxon>
        <taxon>Embryophyta</taxon>
        <taxon>Tracheophyta</taxon>
        <taxon>Spermatophyta</taxon>
        <taxon>Magnoliopsida</taxon>
        <taxon>eudicotyledons</taxon>
        <taxon>Gunneridae</taxon>
        <taxon>Pentapetalae</taxon>
        <taxon>asterids</taxon>
        <taxon>lamiids</taxon>
        <taxon>Lamiales</taxon>
        <taxon>Oleaceae</taxon>
        <taxon>Forsythieae</taxon>
        <taxon>Forsythia</taxon>
    </lineage>
</organism>
<accession>A0ABD1UVR4</accession>
<protein>
    <submittedName>
        <fullName evidence="2">Uncharacterized protein</fullName>
    </submittedName>
</protein>
<sequence>MFLPHQYQTAQSDLPPGTRSVQKPGEGLRQTQRVHSPAAISPSQLWFYEIDDDEEINPFSEGIQRCKVPYDFVISEIGKYARQRDPIDHLLNYNANMGIVGAIPALKCKAFPLTLERNALRWYKKLLSRVSIVGKI</sequence>
<dbReference type="Proteomes" id="UP001604277">
    <property type="component" value="Unassembled WGS sequence"/>
</dbReference>
<reference evidence="3" key="1">
    <citation type="submission" date="2024-07" db="EMBL/GenBank/DDBJ databases">
        <title>Two chromosome-level genome assemblies of Korean endemic species Abeliophyllum distichum and Forsythia ovata (Oleaceae).</title>
        <authorList>
            <person name="Jang H."/>
        </authorList>
    </citation>
    <scope>NUCLEOTIDE SEQUENCE [LARGE SCALE GENOMIC DNA]</scope>
</reference>
<keyword evidence="3" id="KW-1185">Reference proteome</keyword>
<feature type="compositionally biased region" description="Polar residues" evidence="1">
    <location>
        <begin position="1"/>
        <end position="12"/>
    </location>
</feature>
<evidence type="ECO:0000313" key="2">
    <source>
        <dbReference type="EMBL" id="KAL2529149.1"/>
    </source>
</evidence>